<keyword evidence="6 11" id="KW-0812">Transmembrane</keyword>
<feature type="transmembrane region" description="Helical" evidence="11">
    <location>
        <begin position="233"/>
        <end position="262"/>
    </location>
</feature>
<feature type="transmembrane region" description="Helical" evidence="11">
    <location>
        <begin position="160"/>
        <end position="181"/>
    </location>
</feature>
<dbReference type="InterPro" id="IPR047817">
    <property type="entry name" value="ABC2_TM_bact-type"/>
</dbReference>
<dbReference type="GO" id="GO:0043190">
    <property type="term" value="C:ATP-binding cassette (ABC) transporter complex"/>
    <property type="evidence" value="ECO:0007669"/>
    <property type="project" value="InterPro"/>
</dbReference>
<dbReference type="EMBL" id="NOXU01000019">
    <property type="protein sequence ID" value="OYQ36912.1"/>
    <property type="molecule type" value="Genomic_DNA"/>
</dbReference>
<evidence type="ECO:0000256" key="9">
    <source>
        <dbReference type="ARBA" id="ARBA00023047"/>
    </source>
</evidence>
<reference evidence="13 14" key="1">
    <citation type="submission" date="2017-07" db="EMBL/GenBank/DDBJ databases">
        <title>Niveispirillum cyanobacteriorum sp. nov., isolated from cyanobacterial aggregates in a eutrophic lake.</title>
        <authorList>
            <person name="Cai H."/>
        </authorList>
    </citation>
    <scope>NUCLEOTIDE SEQUENCE [LARGE SCALE GENOMIC DNA]</scope>
    <source>
        <strain evidence="14">TH1-14</strain>
    </source>
</reference>
<evidence type="ECO:0000256" key="2">
    <source>
        <dbReference type="ARBA" id="ARBA00007783"/>
    </source>
</evidence>
<evidence type="ECO:0000256" key="10">
    <source>
        <dbReference type="ARBA" id="ARBA00023136"/>
    </source>
</evidence>
<proteinExistence type="inferred from homology"/>
<comment type="subcellular location">
    <subcellularLocation>
        <location evidence="11">Cell inner membrane</location>
        <topology evidence="11">Multi-pass membrane protein</topology>
    </subcellularLocation>
    <subcellularLocation>
        <location evidence="1">Cell membrane</location>
        <topology evidence="1">Multi-pass membrane protein</topology>
    </subcellularLocation>
</comment>
<feature type="domain" description="ABC transmembrane type-2" evidence="12">
    <location>
        <begin position="45"/>
        <end position="270"/>
    </location>
</feature>
<evidence type="ECO:0000256" key="8">
    <source>
        <dbReference type="ARBA" id="ARBA00022989"/>
    </source>
</evidence>
<evidence type="ECO:0000313" key="14">
    <source>
        <dbReference type="Proteomes" id="UP000216998"/>
    </source>
</evidence>
<evidence type="ECO:0000256" key="3">
    <source>
        <dbReference type="ARBA" id="ARBA00022448"/>
    </source>
</evidence>
<dbReference type="GO" id="GO:0015920">
    <property type="term" value="P:lipopolysaccharide transport"/>
    <property type="evidence" value="ECO:0007669"/>
    <property type="project" value="TreeGrafter"/>
</dbReference>
<protein>
    <recommendedName>
        <fullName evidence="11">Transport permease protein</fullName>
    </recommendedName>
</protein>
<comment type="similarity">
    <text evidence="2 11">Belongs to the ABC-2 integral membrane protein family.</text>
</comment>
<keyword evidence="14" id="KW-1185">Reference proteome</keyword>
<dbReference type="PROSITE" id="PS51012">
    <property type="entry name" value="ABC_TM2"/>
    <property type="match status" value="1"/>
</dbReference>
<evidence type="ECO:0000256" key="11">
    <source>
        <dbReference type="RuleBase" id="RU361157"/>
    </source>
</evidence>
<sequence>MVDTNAAAAPGLGPFGPLITLWRHRRLIGRLARRELASRYRGSVLGLVWSGLTPFMMLAVYTFVFSSVFQTRWTANSQNTGEFALFLFAGLTFFGILADNVNRAPGLILENTAYIKTVIFPLEVMPAVTVASALVSAGINMVILMLFYGPVFGVPPVTALLAPLVLIPHCLLVLGLCWFLSAAGVFLRDIRQFIAVLTTLLMFLSPIFYPAAAVPESVRTVIELNPLAPMLELWRACLFAGTPFDIVAFAKALALGWAVAWAGHACFIKARKAFADVV</sequence>
<keyword evidence="9" id="KW-0625">Polysaccharide transport</keyword>
<dbReference type="InterPro" id="IPR000412">
    <property type="entry name" value="ABC_2_transport"/>
</dbReference>
<dbReference type="Pfam" id="PF01061">
    <property type="entry name" value="ABC2_membrane"/>
    <property type="match status" value="1"/>
</dbReference>
<dbReference type="AlphaFoldDB" id="A0A255Z654"/>
<evidence type="ECO:0000313" key="13">
    <source>
        <dbReference type="EMBL" id="OYQ36912.1"/>
    </source>
</evidence>
<evidence type="ECO:0000256" key="6">
    <source>
        <dbReference type="ARBA" id="ARBA00022692"/>
    </source>
</evidence>
<evidence type="ECO:0000256" key="7">
    <source>
        <dbReference type="ARBA" id="ARBA00022903"/>
    </source>
</evidence>
<gene>
    <name evidence="13" type="ORF">CHU95_02690</name>
</gene>
<keyword evidence="3 11" id="KW-0813">Transport</keyword>
<dbReference type="InterPro" id="IPR013525">
    <property type="entry name" value="ABC2_TM"/>
</dbReference>
<keyword evidence="8 11" id="KW-1133">Transmembrane helix</keyword>
<dbReference type="PANTHER" id="PTHR30413:SF10">
    <property type="entry name" value="CAPSULE POLYSACCHARIDE EXPORT INNER-MEMBRANE PROTEIN CTRC"/>
    <property type="match status" value="1"/>
</dbReference>
<feature type="transmembrane region" description="Helical" evidence="11">
    <location>
        <begin position="83"/>
        <end position="101"/>
    </location>
</feature>
<evidence type="ECO:0000256" key="4">
    <source>
        <dbReference type="ARBA" id="ARBA00022475"/>
    </source>
</evidence>
<feature type="transmembrane region" description="Helical" evidence="11">
    <location>
        <begin position="193"/>
        <end position="213"/>
    </location>
</feature>
<feature type="transmembrane region" description="Helical" evidence="11">
    <location>
        <begin position="44"/>
        <end position="63"/>
    </location>
</feature>
<dbReference type="RefSeq" id="WP_094453483.1">
    <property type="nucleotide sequence ID" value="NZ_NOXU01000019.1"/>
</dbReference>
<accession>A0A255Z654</accession>
<keyword evidence="10 11" id="KW-0472">Membrane</keyword>
<dbReference type="Proteomes" id="UP000216998">
    <property type="component" value="Unassembled WGS sequence"/>
</dbReference>
<dbReference type="OrthoDB" id="9786910at2"/>
<keyword evidence="7" id="KW-0972">Capsule biogenesis/degradation</keyword>
<name>A0A255Z654_9PROT</name>
<evidence type="ECO:0000256" key="1">
    <source>
        <dbReference type="ARBA" id="ARBA00004651"/>
    </source>
</evidence>
<evidence type="ECO:0000259" key="12">
    <source>
        <dbReference type="PROSITE" id="PS51012"/>
    </source>
</evidence>
<dbReference type="GO" id="GO:0015774">
    <property type="term" value="P:polysaccharide transport"/>
    <property type="evidence" value="ECO:0007669"/>
    <property type="project" value="UniProtKB-KW"/>
</dbReference>
<feature type="transmembrane region" description="Helical" evidence="11">
    <location>
        <begin position="6"/>
        <end position="23"/>
    </location>
</feature>
<feature type="transmembrane region" description="Helical" evidence="11">
    <location>
        <begin position="122"/>
        <end position="148"/>
    </location>
</feature>
<keyword evidence="4 11" id="KW-1003">Cell membrane</keyword>
<dbReference type="PANTHER" id="PTHR30413">
    <property type="entry name" value="INNER MEMBRANE TRANSPORT PERMEASE"/>
    <property type="match status" value="1"/>
</dbReference>
<dbReference type="PIRSF" id="PIRSF006648">
    <property type="entry name" value="DrrB"/>
    <property type="match status" value="1"/>
</dbReference>
<keyword evidence="5" id="KW-0762">Sugar transport</keyword>
<organism evidence="13 14">
    <name type="scientific">Niveispirillum lacus</name>
    <dbReference type="NCBI Taxonomy" id="1981099"/>
    <lineage>
        <taxon>Bacteria</taxon>
        <taxon>Pseudomonadati</taxon>
        <taxon>Pseudomonadota</taxon>
        <taxon>Alphaproteobacteria</taxon>
        <taxon>Rhodospirillales</taxon>
        <taxon>Azospirillaceae</taxon>
        <taxon>Niveispirillum</taxon>
    </lineage>
</organism>
<dbReference type="GO" id="GO:0140359">
    <property type="term" value="F:ABC-type transporter activity"/>
    <property type="evidence" value="ECO:0007669"/>
    <property type="project" value="InterPro"/>
</dbReference>
<comment type="caution">
    <text evidence="13">The sequence shown here is derived from an EMBL/GenBank/DDBJ whole genome shotgun (WGS) entry which is preliminary data.</text>
</comment>
<evidence type="ECO:0000256" key="5">
    <source>
        <dbReference type="ARBA" id="ARBA00022597"/>
    </source>
</evidence>